<name>A0ABZ0UPA4_9RICK</name>
<keyword evidence="10 12" id="KW-0238">DNA-binding</keyword>
<dbReference type="Pfam" id="PF13662">
    <property type="entry name" value="Toprim_4"/>
    <property type="match status" value="1"/>
</dbReference>
<dbReference type="SUPFAM" id="SSF56731">
    <property type="entry name" value="DNA primase core"/>
    <property type="match status" value="1"/>
</dbReference>
<evidence type="ECO:0000256" key="8">
    <source>
        <dbReference type="ARBA" id="ARBA00022833"/>
    </source>
</evidence>
<evidence type="ECO:0000313" key="14">
    <source>
        <dbReference type="EMBL" id="WPX97961.1"/>
    </source>
</evidence>
<dbReference type="CDD" id="cd03364">
    <property type="entry name" value="TOPRIM_DnaG_primases"/>
    <property type="match status" value="1"/>
</dbReference>
<organism evidence="14 15">
    <name type="scientific">Candidatus Fokinia crypta</name>
    <dbReference type="NCBI Taxonomy" id="1920990"/>
    <lineage>
        <taxon>Bacteria</taxon>
        <taxon>Pseudomonadati</taxon>
        <taxon>Pseudomonadota</taxon>
        <taxon>Alphaproteobacteria</taxon>
        <taxon>Rickettsiales</taxon>
        <taxon>Candidatus Midichloriaceae</taxon>
        <taxon>Candidatus Fokinia</taxon>
    </lineage>
</organism>
<keyword evidence="15" id="KW-1185">Reference proteome</keyword>
<keyword evidence="1 12" id="KW-0240">DNA-directed RNA polymerase</keyword>
<dbReference type="PANTHER" id="PTHR30313:SF2">
    <property type="entry name" value="DNA PRIMASE"/>
    <property type="match status" value="1"/>
</dbReference>
<reference evidence="14" key="1">
    <citation type="submission" date="2022-10" db="EMBL/GenBank/DDBJ databases">
        <title>Host association and intracellularity evolved multiple times independently in the Rickettsiales.</title>
        <authorList>
            <person name="Castelli M."/>
            <person name="Nardi T."/>
            <person name="Gammuto L."/>
            <person name="Bellinzona G."/>
            <person name="Sabaneyeva E."/>
            <person name="Potekhin A."/>
            <person name="Serra V."/>
            <person name="Petroni G."/>
            <person name="Sassera D."/>
        </authorList>
    </citation>
    <scope>NUCLEOTIDE SEQUENCE [LARGE SCALE GENOMIC DNA]</scope>
    <source>
        <strain evidence="14">US_Bl 11III1</strain>
    </source>
</reference>
<evidence type="ECO:0000256" key="3">
    <source>
        <dbReference type="ARBA" id="ARBA00022679"/>
    </source>
</evidence>
<comment type="similarity">
    <text evidence="12">Belongs to the DnaG primase family.</text>
</comment>
<gene>
    <name evidence="12" type="primary">dnaG</name>
    <name evidence="14" type="ORF">Fokcrypt_00486</name>
</gene>
<comment type="cofactor">
    <cofactor evidence="12">
        <name>Zn(2+)</name>
        <dbReference type="ChEBI" id="CHEBI:29105"/>
    </cofactor>
    <text evidence="12">Binds 1 zinc ion per monomer.</text>
</comment>
<evidence type="ECO:0000256" key="2">
    <source>
        <dbReference type="ARBA" id="ARBA00022515"/>
    </source>
</evidence>
<evidence type="ECO:0000256" key="11">
    <source>
        <dbReference type="ARBA" id="ARBA00023163"/>
    </source>
</evidence>
<sequence length="592" mass="68070">MNIVDILSSKIRISDHIGQFVRLKAVGNNRKVGLCPFHNEKTPSFHVNDEKMFFHCFGCGIGGNVVTFASKYHKVSNGEAVKMLATQYKIQLPTIKSSARIDKLYDIHNVITDFYHKNLRKSKEAIEYLKKRGISDEVIERYKLGYSSGNVEELLEKLKAENLLQYIDDTKIIRLHNGRKVEIFHKRIIFPIMDINGRTIGWGGRSIHDTHLPKYVNSYETELFKKSNTMYGIHHALRAINTKISHKASDFGCRIIVVEGYMDVLKLASKEIYTGVAVLGTAINVEHVVKICDLAKSYPVICMDNDNAGKSAALRLAYSLIKIISKTVTAAFFSTTSEKDLDEFLHIKTSSELLAEIDKNSLSILDLVFDDICDTTQAPSKPERFAMIDSKIVEISQNILQHDFKKDCLYYLRGRLWNLKKENKNDKKPLESITTNNKTKKTLFSEAIVMDLLAFLSHNLHYLKNEKVLSVLEDLQIGDKKLQKISEAMRTYGEQYRSTYNTDEMKEVEAIFIEKREILQELNLETLLSYFELNEWKQKKEEYDKIDLSQSISDTALGTIEDFEKYAFKATFSKVTSYFKNIAKLKKRNDKF</sequence>
<evidence type="ECO:0000256" key="4">
    <source>
        <dbReference type="ARBA" id="ARBA00022695"/>
    </source>
</evidence>
<comment type="domain">
    <text evidence="12">Contains an N-terminal zinc-binding domain, a central core domain that contains the primase activity, and a C-terminal DnaB-binding domain.</text>
</comment>
<comment type="subunit">
    <text evidence="12">Monomer. Interacts with DnaB.</text>
</comment>
<dbReference type="RefSeq" id="WP_323721939.1">
    <property type="nucleotide sequence ID" value="NZ_CP110343.1"/>
</dbReference>
<evidence type="ECO:0000256" key="6">
    <source>
        <dbReference type="ARBA" id="ARBA00022723"/>
    </source>
</evidence>
<dbReference type="Gene3D" id="3.40.1360.10">
    <property type="match status" value="1"/>
</dbReference>
<keyword evidence="5 12" id="KW-0235">DNA replication</keyword>
<evidence type="ECO:0000256" key="9">
    <source>
        <dbReference type="ARBA" id="ARBA00022842"/>
    </source>
</evidence>
<keyword evidence="3 12" id="KW-0808">Transferase</keyword>
<keyword evidence="11 12" id="KW-0804">Transcription</keyword>
<dbReference type="InterPro" id="IPR006171">
    <property type="entry name" value="TOPRIM_dom"/>
</dbReference>
<dbReference type="NCBIfam" id="TIGR01391">
    <property type="entry name" value="dnaG"/>
    <property type="match status" value="1"/>
</dbReference>
<keyword evidence="4 12" id="KW-0548">Nucleotidyltransferase</keyword>
<feature type="domain" description="Toprim" evidence="13">
    <location>
        <begin position="253"/>
        <end position="336"/>
    </location>
</feature>
<evidence type="ECO:0000256" key="1">
    <source>
        <dbReference type="ARBA" id="ARBA00022478"/>
    </source>
</evidence>
<dbReference type="InterPro" id="IPR006295">
    <property type="entry name" value="DNA_primase_DnaG"/>
</dbReference>
<dbReference type="Pfam" id="PF01807">
    <property type="entry name" value="Zn_ribbon_DnaG"/>
    <property type="match status" value="1"/>
</dbReference>
<keyword evidence="9" id="KW-0460">Magnesium</keyword>
<feature type="zinc finger region" description="CHC2-type" evidence="12">
    <location>
        <begin position="35"/>
        <end position="59"/>
    </location>
</feature>
<dbReference type="HAMAP" id="MF_00974">
    <property type="entry name" value="DNA_primase_DnaG"/>
    <property type="match status" value="1"/>
</dbReference>
<protein>
    <recommendedName>
        <fullName evidence="12">DNA primase</fullName>
        <ecNumber evidence="12">2.7.7.101</ecNumber>
    </recommendedName>
</protein>
<proteinExistence type="inferred from homology"/>
<evidence type="ECO:0000256" key="5">
    <source>
        <dbReference type="ARBA" id="ARBA00022705"/>
    </source>
</evidence>
<dbReference type="PANTHER" id="PTHR30313">
    <property type="entry name" value="DNA PRIMASE"/>
    <property type="match status" value="1"/>
</dbReference>
<evidence type="ECO:0000256" key="12">
    <source>
        <dbReference type="HAMAP-Rule" id="MF_00974"/>
    </source>
</evidence>
<dbReference type="EC" id="2.7.7.101" evidence="12"/>
<evidence type="ECO:0000259" key="13">
    <source>
        <dbReference type="PROSITE" id="PS50880"/>
    </source>
</evidence>
<dbReference type="SUPFAM" id="SSF57783">
    <property type="entry name" value="Zinc beta-ribbon"/>
    <property type="match status" value="1"/>
</dbReference>
<dbReference type="InterPro" id="IPR034151">
    <property type="entry name" value="TOPRIM_DnaG_bac"/>
</dbReference>
<dbReference type="SMART" id="SM00400">
    <property type="entry name" value="ZnF_CHCC"/>
    <property type="match status" value="1"/>
</dbReference>
<dbReference type="Gene3D" id="3.90.980.10">
    <property type="entry name" value="DNA primase, catalytic core, N-terminal domain"/>
    <property type="match status" value="1"/>
</dbReference>
<keyword evidence="8 12" id="KW-0862">Zinc</keyword>
<dbReference type="InterPro" id="IPR036977">
    <property type="entry name" value="DNA_primase_Znf_CHC2"/>
</dbReference>
<dbReference type="Pfam" id="PF08275">
    <property type="entry name" value="DNAG_N"/>
    <property type="match status" value="1"/>
</dbReference>
<comment type="function">
    <text evidence="12">RNA polymerase that catalyzes the synthesis of short RNA molecules used as primers for DNA polymerase during DNA replication.</text>
</comment>
<keyword evidence="2 12" id="KW-0639">Primosome</keyword>
<keyword evidence="7 12" id="KW-0863">Zinc-finger</keyword>
<comment type="catalytic activity">
    <reaction evidence="12">
        <text>ssDNA + n NTP = ssDNA/pppN(pN)n-1 hybrid + (n-1) diphosphate.</text>
        <dbReference type="EC" id="2.7.7.101"/>
    </reaction>
</comment>
<dbReference type="Proteomes" id="UP001325140">
    <property type="component" value="Chromosome"/>
</dbReference>
<dbReference type="InterPro" id="IPR037068">
    <property type="entry name" value="DNA_primase_core_N_sf"/>
</dbReference>
<dbReference type="Gene3D" id="3.90.580.10">
    <property type="entry name" value="Zinc finger, CHC2-type domain"/>
    <property type="match status" value="1"/>
</dbReference>
<dbReference type="InterPro" id="IPR030846">
    <property type="entry name" value="DnaG_bac"/>
</dbReference>
<dbReference type="PROSITE" id="PS50880">
    <property type="entry name" value="TOPRIM"/>
    <property type="match status" value="1"/>
</dbReference>
<evidence type="ECO:0000256" key="10">
    <source>
        <dbReference type="ARBA" id="ARBA00023125"/>
    </source>
</evidence>
<accession>A0ABZ0UPA4</accession>
<dbReference type="EMBL" id="CP110343">
    <property type="protein sequence ID" value="WPX97961.1"/>
    <property type="molecule type" value="Genomic_DNA"/>
</dbReference>
<evidence type="ECO:0000256" key="7">
    <source>
        <dbReference type="ARBA" id="ARBA00022771"/>
    </source>
</evidence>
<evidence type="ECO:0000313" key="15">
    <source>
        <dbReference type="Proteomes" id="UP001325140"/>
    </source>
</evidence>
<dbReference type="InterPro" id="IPR013264">
    <property type="entry name" value="DNAG_N"/>
</dbReference>
<dbReference type="InterPro" id="IPR050219">
    <property type="entry name" value="DnaG_primase"/>
</dbReference>
<keyword evidence="6 12" id="KW-0479">Metal-binding</keyword>
<dbReference type="InterPro" id="IPR002694">
    <property type="entry name" value="Znf_CHC2"/>
</dbReference>